<dbReference type="PANTHER" id="PTHR43670">
    <property type="entry name" value="HEAT SHOCK PROTEIN 26"/>
    <property type="match status" value="1"/>
</dbReference>
<evidence type="ECO:0000256" key="5">
    <source>
        <dbReference type="RuleBase" id="RU003616"/>
    </source>
</evidence>
<evidence type="ECO:0000256" key="2">
    <source>
        <dbReference type="ARBA" id="ARBA00022475"/>
    </source>
</evidence>
<comment type="similarity">
    <text evidence="4 5">Belongs to the small heat shock protein (HSP20) family.</text>
</comment>
<comment type="subcellular location">
    <subcellularLocation>
        <location evidence="1">Cell membrane</location>
        <topology evidence="1">Single-pass membrane protein</topology>
    </subcellularLocation>
</comment>
<evidence type="ECO:0000259" key="7">
    <source>
        <dbReference type="PROSITE" id="PS01031"/>
    </source>
</evidence>
<evidence type="ECO:0000256" key="1">
    <source>
        <dbReference type="ARBA" id="ARBA00004162"/>
    </source>
</evidence>
<dbReference type="InterPro" id="IPR008978">
    <property type="entry name" value="HSP20-like_chaperone"/>
</dbReference>
<dbReference type="Pfam" id="PF00011">
    <property type="entry name" value="HSP20"/>
    <property type="match status" value="1"/>
</dbReference>
<dbReference type="CDD" id="cd06464">
    <property type="entry name" value="ACD_sHsps-like"/>
    <property type="match status" value="1"/>
</dbReference>
<dbReference type="InterPro" id="IPR002068">
    <property type="entry name" value="A-crystallin/Hsp20_dom"/>
</dbReference>
<dbReference type="Gene3D" id="2.60.40.790">
    <property type="match status" value="1"/>
</dbReference>
<sequence>MANIDGMISVGIAKRTRSRDHVVEEYVPGSAWTEDSDGHYLLVDLPDFKKEEVKLQVDNPGQITVSGERLVHYNKCIYFEQIFKLPENSDADNITGKFEGEILYVTVPKQEETYKEPDQSLGTTTSDENHNNTISEEKESMDGHRLALRKYQDEATPIEKALEMIKKNKGILLAAVLAFSLGVLVTRHKLESGGE</sequence>
<protein>
    <recommendedName>
        <fullName evidence="7">SHSP domain-containing protein</fullName>
    </recommendedName>
</protein>
<evidence type="ECO:0000313" key="9">
    <source>
        <dbReference type="Proteomes" id="UP001314170"/>
    </source>
</evidence>
<feature type="compositionally biased region" description="Basic and acidic residues" evidence="6">
    <location>
        <begin position="127"/>
        <end position="144"/>
    </location>
</feature>
<name>A0AAV1QQX4_9ROSI</name>
<evidence type="ECO:0000313" key="8">
    <source>
        <dbReference type="EMBL" id="CAK7322867.1"/>
    </source>
</evidence>
<dbReference type="SUPFAM" id="SSF49764">
    <property type="entry name" value="HSP20-like chaperones"/>
    <property type="match status" value="1"/>
</dbReference>
<accession>A0AAV1QQX4</accession>
<dbReference type="PROSITE" id="PS01031">
    <property type="entry name" value="SHSP"/>
    <property type="match status" value="1"/>
</dbReference>
<gene>
    <name evidence="8" type="ORF">DCAF_LOCUS479</name>
</gene>
<evidence type="ECO:0000256" key="6">
    <source>
        <dbReference type="SAM" id="MobiDB-lite"/>
    </source>
</evidence>
<keyword evidence="9" id="KW-1185">Reference proteome</keyword>
<evidence type="ECO:0000256" key="4">
    <source>
        <dbReference type="PROSITE-ProRule" id="PRU00285"/>
    </source>
</evidence>
<reference evidence="8 9" key="1">
    <citation type="submission" date="2024-01" db="EMBL/GenBank/DDBJ databases">
        <authorList>
            <person name="Waweru B."/>
        </authorList>
    </citation>
    <scope>NUCLEOTIDE SEQUENCE [LARGE SCALE GENOMIC DNA]</scope>
</reference>
<feature type="region of interest" description="Disordered" evidence="6">
    <location>
        <begin position="113"/>
        <end position="144"/>
    </location>
</feature>
<proteinExistence type="inferred from homology"/>
<keyword evidence="2" id="KW-1003">Cell membrane</keyword>
<keyword evidence="2" id="KW-0472">Membrane</keyword>
<dbReference type="AlphaFoldDB" id="A0AAV1QQX4"/>
<dbReference type="Proteomes" id="UP001314170">
    <property type="component" value="Unassembled WGS sequence"/>
</dbReference>
<dbReference type="PANTHER" id="PTHR43670:SF130">
    <property type="entry name" value="INACTIVE PROTEIN RESTRICTED TEV MOVEMENT 2-LIKE"/>
    <property type="match status" value="1"/>
</dbReference>
<dbReference type="GO" id="GO:0006952">
    <property type="term" value="P:defense response"/>
    <property type="evidence" value="ECO:0007669"/>
    <property type="project" value="UniProtKB-KW"/>
</dbReference>
<feature type="domain" description="SHSP" evidence="7">
    <location>
        <begin position="21"/>
        <end position="124"/>
    </location>
</feature>
<keyword evidence="3" id="KW-0611">Plant defense</keyword>
<dbReference type="GO" id="GO:0034605">
    <property type="term" value="P:cellular response to heat"/>
    <property type="evidence" value="ECO:0007669"/>
    <property type="project" value="TreeGrafter"/>
</dbReference>
<dbReference type="EMBL" id="CAWUPB010000030">
    <property type="protein sequence ID" value="CAK7322867.1"/>
    <property type="molecule type" value="Genomic_DNA"/>
</dbReference>
<organism evidence="8 9">
    <name type="scientific">Dovyalis caffra</name>
    <dbReference type="NCBI Taxonomy" id="77055"/>
    <lineage>
        <taxon>Eukaryota</taxon>
        <taxon>Viridiplantae</taxon>
        <taxon>Streptophyta</taxon>
        <taxon>Embryophyta</taxon>
        <taxon>Tracheophyta</taxon>
        <taxon>Spermatophyta</taxon>
        <taxon>Magnoliopsida</taxon>
        <taxon>eudicotyledons</taxon>
        <taxon>Gunneridae</taxon>
        <taxon>Pentapetalae</taxon>
        <taxon>rosids</taxon>
        <taxon>fabids</taxon>
        <taxon>Malpighiales</taxon>
        <taxon>Salicaceae</taxon>
        <taxon>Flacourtieae</taxon>
        <taxon>Dovyalis</taxon>
    </lineage>
</organism>
<comment type="caution">
    <text evidence="8">The sequence shown here is derived from an EMBL/GenBank/DDBJ whole genome shotgun (WGS) entry which is preliminary data.</text>
</comment>
<dbReference type="GO" id="GO:0005886">
    <property type="term" value="C:plasma membrane"/>
    <property type="evidence" value="ECO:0007669"/>
    <property type="project" value="UniProtKB-SubCell"/>
</dbReference>
<evidence type="ECO:0000256" key="3">
    <source>
        <dbReference type="ARBA" id="ARBA00022821"/>
    </source>
</evidence>